<comment type="caution">
    <text evidence="1">The sequence shown here is derived from an EMBL/GenBank/DDBJ whole genome shotgun (WGS) entry which is preliminary data.</text>
</comment>
<protein>
    <submittedName>
        <fullName evidence="1">Uncharacterized protein</fullName>
    </submittedName>
</protein>
<proteinExistence type="predicted"/>
<evidence type="ECO:0000313" key="2">
    <source>
        <dbReference type="Proteomes" id="UP000814140"/>
    </source>
</evidence>
<dbReference type="Proteomes" id="UP000814140">
    <property type="component" value="Unassembled WGS sequence"/>
</dbReference>
<accession>A0ACB8STM1</accession>
<keyword evidence="2" id="KW-1185">Reference proteome</keyword>
<name>A0ACB8STM1_9AGAM</name>
<organism evidence="1 2">
    <name type="scientific">Artomyces pyxidatus</name>
    <dbReference type="NCBI Taxonomy" id="48021"/>
    <lineage>
        <taxon>Eukaryota</taxon>
        <taxon>Fungi</taxon>
        <taxon>Dikarya</taxon>
        <taxon>Basidiomycota</taxon>
        <taxon>Agaricomycotina</taxon>
        <taxon>Agaricomycetes</taxon>
        <taxon>Russulales</taxon>
        <taxon>Auriscalpiaceae</taxon>
        <taxon>Artomyces</taxon>
    </lineage>
</organism>
<gene>
    <name evidence="1" type="ORF">BV25DRAFT_1918215</name>
</gene>
<reference evidence="1" key="2">
    <citation type="journal article" date="2022" name="New Phytol.">
        <title>Evolutionary transition to the ectomycorrhizal habit in the genomes of a hyperdiverse lineage of mushroom-forming fungi.</title>
        <authorList>
            <person name="Looney B."/>
            <person name="Miyauchi S."/>
            <person name="Morin E."/>
            <person name="Drula E."/>
            <person name="Courty P.E."/>
            <person name="Kohler A."/>
            <person name="Kuo A."/>
            <person name="LaButti K."/>
            <person name="Pangilinan J."/>
            <person name="Lipzen A."/>
            <person name="Riley R."/>
            <person name="Andreopoulos W."/>
            <person name="He G."/>
            <person name="Johnson J."/>
            <person name="Nolan M."/>
            <person name="Tritt A."/>
            <person name="Barry K.W."/>
            <person name="Grigoriev I.V."/>
            <person name="Nagy L.G."/>
            <person name="Hibbett D."/>
            <person name="Henrissat B."/>
            <person name="Matheny P.B."/>
            <person name="Labbe J."/>
            <person name="Martin F.M."/>
        </authorList>
    </citation>
    <scope>NUCLEOTIDE SEQUENCE</scope>
    <source>
        <strain evidence="1">HHB10654</strain>
    </source>
</reference>
<evidence type="ECO:0000313" key="1">
    <source>
        <dbReference type="EMBL" id="KAI0059848.1"/>
    </source>
</evidence>
<dbReference type="EMBL" id="MU277223">
    <property type="protein sequence ID" value="KAI0059848.1"/>
    <property type="molecule type" value="Genomic_DNA"/>
</dbReference>
<sequence length="159" mass="17397">MNGTIPTASDACTDIAVCRIRYTIIWSSLVTILACIWTAVHRNVSVSAPPQSQPPPISCLPPDGIVNRFLGWFSHVVGRVLEVVKIMGVALLVPEWVLAWAVRQLLGARDLAKELEAAGEEAVRAWDEKRAKLAGWDESATTESDEMAWAQAEDSTIDE</sequence>
<reference evidence="1" key="1">
    <citation type="submission" date="2021-03" db="EMBL/GenBank/DDBJ databases">
        <authorList>
            <consortium name="DOE Joint Genome Institute"/>
            <person name="Ahrendt S."/>
            <person name="Looney B.P."/>
            <person name="Miyauchi S."/>
            <person name="Morin E."/>
            <person name="Drula E."/>
            <person name="Courty P.E."/>
            <person name="Chicoki N."/>
            <person name="Fauchery L."/>
            <person name="Kohler A."/>
            <person name="Kuo A."/>
            <person name="Labutti K."/>
            <person name="Pangilinan J."/>
            <person name="Lipzen A."/>
            <person name="Riley R."/>
            <person name="Andreopoulos W."/>
            <person name="He G."/>
            <person name="Johnson J."/>
            <person name="Barry K.W."/>
            <person name="Grigoriev I.V."/>
            <person name="Nagy L."/>
            <person name="Hibbett D."/>
            <person name="Henrissat B."/>
            <person name="Matheny P.B."/>
            <person name="Labbe J."/>
            <person name="Martin F."/>
        </authorList>
    </citation>
    <scope>NUCLEOTIDE SEQUENCE</scope>
    <source>
        <strain evidence="1">HHB10654</strain>
    </source>
</reference>